<keyword evidence="3" id="KW-1185">Reference proteome</keyword>
<evidence type="ECO:0000313" key="3">
    <source>
        <dbReference type="Proteomes" id="UP000317010"/>
    </source>
</evidence>
<proteinExistence type="predicted"/>
<name>A0A562U249_9SPHI</name>
<feature type="transmembrane region" description="Helical" evidence="1">
    <location>
        <begin position="31"/>
        <end position="50"/>
    </location>
</feature>
<protein>
    <submittedName>
        <fullName evidence="2">Uncharacterized protein</fullName>
    </submittedName>
</protein>
<feature type="transmembrane region" description="Helical" evidence="1">
    <location>
        <begin position="7"/>
        <end position="25"/>
    </location>
</feature>
<evidence type="ECO:0000313" key="2">
    <source>
        <dbReference type="EMBL" id="TWI99915.1"/>
    </source>
</evidence>
<reference evidence="2 3" key="1">
    <citation type="submission" date="2019-07" db="EMBL/GenBank/DDBJ databases">
        <title>Genomic Encyclopedia of Archaeal and Bacterial Type Strains, Phase II (KMG-II): from individual species to whole genera.</title>
        <authorList>
            <person name="Goeker M."/>
        </authorList>
    </citation>
    <scope>NUCLEOTIDE SEQUENCE [LARGE SCALE GENOMIC DNA]</scope>
    <source>
        <strain evidence="2 3">ATCC BAA-1854</strain>
    </source>
</reference>
<accession>A0A562U249</accession>
<dbReference type="AlphaFoldDB" id="A0A562U249"/>
<comment type="caution">
    <text evidence="2">The sequence shown here is derived from an EMBL/GenBank/DDBJ whole genome shotgun (WGS) entry which is preliminary data.</text>
</comment>
<dbReference type="Proteomes" id="UP000317010">
    <property type="component" value="Unassembled WGS sequence"/>
</dbReference>
<dbReference type="EMBL" id="VLLI01000006">
    <property type="protein sequence ID" value="TWI99915.1"/>
    <property type="molecule type" value="Genomic_DNA"/>
</dbReference>
<keyword evidence="1" id="KW-0812">Transmembrane</keyword>
<organism evidence="2 3">
    <name type="scientific">Mucilaginibacter frigoritolerans</name>
    <dbReference type="NCBI Taxonomy" id="652788"/>
    <lineage>
        <taxon>Bacteria</taxon>
        <taxon>Pseudomonadati</taxon>
        <taxon>Bacteroidota</taxon>
        <taxon>Sphingobacteriia</taxon>
        <taxon>Sphingobacteriales</taxon>
        <taxon>Sphingobacteriaceae</taxon>
        <taxon>Mucilaginibacter</taxon>
    </lineage>
</organism>
<evidence type="ECO:0000256" key="1">
    <source>
        <dbReference type="SAM" id="Phobius"/>
    </source>
</evidence>
<keyword evidence="1" id="KW-1133">Transmembrane helix</keyword>
<sequence length="60" mass="6876">MNRTSLIITDALFVITIIVIHYGNGDFNKNPLILNLLIVVALASCIIRHINYYKLTKKIY</sequence>
<gene>
    <name evidence="2" type="ORF">JN11_02331</name>
</gene>
<keyword evidence="1" id="KW-0472">Membrane</keyword>